<dbReference type="SUPFAM" id="SSF52540">
    <property type="entry name" value="P-loop containing nucleoside triphosphate hydrolases"/>
    <property type="match status" value="1"/>
</dbReference>
<dbReference type="Pfam" id="PF23232">
    <property type="entry name" value="AAA_lid_13"/>
    <property type="match status" value="1"/>
</dbReference>
<evidence type="ECO:0000256" key="1">
    <source>
        <dbReference type="SAM" id="MobiDB-lite"/>
    </source>
</evidence>
<dbReference type="PANTHER" id="PTHR46411:SF2">
    <property type="entry name" value="AAA+ ATPASE DOMAIN-CONTAINING PROTEIN"/>
    <property type="match status" value="1"/>
</dbReference>
<dbReference type="InterPro" id="IPR027417">
    <property type="entry name" value="P-loop_NTPase"/>
</dbReference>
<dbReference type="InterPro" id="IPR003593">
    <property type="entry name" value="AAA+_ATPase"/>
</dbReference>
<dbReference type="GO" id="GO:0016887">
    <property type="term" value="F:ATP hydrolysis activity"/>
    <property type="evidence" value="ECO:0007669"/>
    <property type="project" value="InterPro"/>
</dbReference>
<sequence length="1010" mass="114367">MDTYEIPAQAGTRTRKQAYYLKIAAQYEIQQDLARGKIGVKEAADLRTNASFSSHAVACCILSFMGLTDLLVNSISPSPSSLPAEYKTTVPATISKDNTNKETVLSGLLTTLASQQNQSSAGSDLGIISTPESPLPRRGQLQREDFGTPITEGYMSAPPSYKTKRHAGAALLSHKILKHTPTQPQSASDNIEYKLTAKNAASMERVERSQEEESTSALNDLCFGSPYPQSQLGIRISRTNRQATELNASVSDTNYTTPTCTMMTLDSVIFDPTQNKTESCLLGSPIPANGYTGIRIDPNCGYIETNAGTNSPARSLHLAAPIDELVEKVDVDSLRQKVRELERQVAELQEPEFSERQTLHRIFCSGGKPTVWLDHPRARNTRRKCQHYEANIPIPDERAYFKRNKHIHFVVYQDFQCCGDSMTGIKESGYESSVSSTSSDDDDDPRMAQHPFSIISREFAELISLLQVRANIRDWDRGFKLYEHIVGPHNCILRYIERIRATILTFNPRQQHLLNLLFDFIQDTFGDEFCQATKLFSHGYASADTICYLIGPEDVIVGKDNTHSLQAYIVRTWPQLDHNGKVTFKAWSWEFNGLFWKSEINIKLDLNNIFEDTYNVQINQLEYYPLKYGDSNTRDFLERRGFQFWSCRCRRFINYSGWNADNDDQFVNVRFMIDTMTYRKMHPLSPVAREAQVDGLGERMKDDLPLEGDQILILPSTIYGFHIQEKKWFNLKVEFIQDILWNKMAFESLVIDNGTKELVSALVENKIAAEAGTDMMSNKGNGLIILLHGAPGTGKTLTAGNVAEHAEKPLYRVTTGDVGTDPEAVEKYLTSVFYLGKVWGCVVLLDEADVFLEERTLSDLTRNALVSVFLRVLEYYDGILILTSNRVGTFDSAFKSRIQLALHYDNLTHQQRIKIWQGFIKRLEDVAYDDIDIDELSLDKNIKKLAKHNLNGRQIRNNITTARQLALYKKEQMNMSHLESVIEVSLKFENYLQKVKSGTDEDLARADAIR</sequence>
<dbReference type="InterPro" id="IPR056599">
    <property type="entry name" value="AAA_lid_fung"/>
</dbReference>
<reference evidence="3 4" key="1">
    <citation type="journal article" date="2011" name="PLoS Pathog.">
        <title>Genomic and proteomic analyses of the fungus Arthrobotrys oligospora provide insights into nematode-trap formation.</title>
        <authorList>
            <person name="Yang J."/>
            <person name="Wang L."/>
            <person name="Ji X."/>
            <person name="Feng Y."/>
            <person name="Li X."/>
            <person name="Zou C."/>
            <person name="Xu J."/>
            <person name="Ren Y."/>
            <person name="Mi Q."/>
            <person name="Wu J."/>
            <person name="Liu S."/>
            <person name="Liu Y."/>
            <person name="Huang X."/>
            <person name="Wang H."/>
            <person name="Niu X."/>
            <person name="Li J."/>
            <person name="Liang L."/>
            <person name="Luo Y."/>
            <person name="Ji K."/>
            <person name="Zhou W."/>
            <person name="Yu Z."/>
            <person name="Li G."/>
            <person name="Liu Y."/>
            <person name="Li L."/>
            <person name="Qiao M."/>
            <person name="Feng L."/>
            <person name="Zhang K.-Q."/>
        </authorList>
    </citation>
    <scope>NUCLEOTIDE SEQUENCE [LARGE SCALE GENOMIC DNA]</scope>
    <source>
        <strain evidence="4">ATCC 24927 / CBS 115.81 / DSM 1491</strain>
    </source>
</reference>
<dbReference type="GeneID" id="22888574"/>
<dbReference type="PANTHER" id="PTHR46411">
    <property type="entry name" value="FAMILY ATPASE, PUTATIVE-RELATED"/>
    <property type="match status" value="1"/>
</dbReference>
<dbReference type="OMA" id="MSNKGNG"/>
<dbReference type="InParanoid" id="G1WXR9"/>
<comment type="caution">
    <text evidence="3">The sequence shown here is derived from an EMBL/GenBank/DDBJ whole genome shotgun (WGS) entry which is preliminary data.</text>
</comment>
<evidence type="ECO:0000313" key="3">
    <source>
        <dbReference type="EMBL" id="EGX54046.1"/>
    </source>
</evidence>
<dbReference type="STRING" id="756982.G1WXR9"/>
<evidence type="ECO:0000259" key="2">
    <source>
        <dbReference type="SMART" id="SM00382"/>
    </source>
</evidence>
<name>G1WXR9_ARTOA</name>
<organism evidence="3 4">
    <name type="scientific">Arthrobotrys oligospora (strain ATCC 24927 / CBS 115.81 / DSM 1491)</name>
    <name type="common">Nematode-trapping fungus</name>
    <name type="synonym">Didymozoophaga oligospora</name>
    <dbReference type="NCBI Taxonomy" id="756982"/>
    <lineage>
        <taxon>Eukaryota</taxon>
        <taxon>Fungi</taxon>
        <taxon>Dikarya</taxon>
        <taxon>Ascomycota</taxon>
        <taxon>Pezizomycotina</taxon>
        <taxon>Orbiliomycetes</taxon>
        <taxon>Orbiliales</taxon>
        <taxon>Orbiliaceae</taxon>
        <taxon>Orbilia</taxon>
        <taxon>Orbilia oligospora</taxon>
    </lineage>
</organism>
<evidence type="ECO:0000313" key="4">
    <source>
        <dbReference type="Proteomes" id="UP000008784"/>
    </source>
</evidence>
<dbReference type="EMBL" id="ADOT01000005">
    <property type="protein sequence ID" value="EGX54046.1"/>
    <property type="molecule type" value="Genomic_DNA"/>
</dbReference>
<dbReference type="RefSeq" id="XP_011117031.1">
    <property type="nucleotide sequence ID" value="XM_011118729.1"/>
</dbReference>
<dbReference type="SMART" id="SM00382">
    <property type="entry name" value="AAA"/>
    <property type="match status" value="1"/>
</dbReference>
<proteinExistence type="predicted"/>
<dbReference type="HOGENOM" id="CLU_297884_0_0_1"/>
<dbReference type="eggNOG" id="KOG0742">
    <property type="taxonomic scope" value="Eukaryota"/>
</dbReference>
<feature type="domain" description="AAA+ ATPase" evidence="2">
    <location>
        <begin position="781"/>
        <end position="908"/>
    </location>
</feature>
<feature type="region of interest" description="Disordered" evidence="1">
    <location>
        <begin position="427"/>
        <end position="447"/>
    </location>
</feature>
<dbReference type="InterPro" id="IPR003959">
    <property type="entry name" value="ATPase_AAA_core"/>
</dbReference>
<dbReference type="Pfam" id="PF00004">
    <property type="entry name" value="AAA"/>
    <property type="match status" value="1"/>
</dbReference>
<dbReference type="Proteomes" id="UP000008784">
    <property type="component" value="Unassembled WGS sequence"/>
</dbReference>
<protein>
    <recommendedName>
        <fullName evidence="2">AAA+ ATPase domain-containing protein</fullName>
    </recommendedName>
</protein>
<dbReference type="GO" id="GO:0005524">
    <property type="term" value="F:ATP binding"/>
    <property type="evidence" value="ECO:0007669"/>
    <property type="project" value="InterPro"/>
</dbReference>
<accession>G1WXR9</accession>
<gene>
    <name evidence="3" type="ORF">AOL_s00004g79</name>
</gene>
<keyword evidence="4" id="KW-1185">Reference proteome</keyword>
<dbReference type="Gene3D" id="3.40.50.300">
    <property type="entry name" value="P-loop containing nucleotide triphosphate hydrolases"/>
    <property type="match status" value="1"/>
</dbReference>
<dbReference type="OrthoDB" id="10042665at2759"/>
<dbReference type="AlphaFoldDB" id="G1WXR9"/>